<dbReference type="EMBL" id="VYSA01000001">
    <property type="protein sequence ID" value="KAA9110604.1"/>
    <property type="molecule type" value="Genomic_DNA"/>
</dbReference>
<organism evidence="6 7">
    <name type="scientific">Microbacterium rhizomatis</name>
    <dbReference type="NCBI Taxonomy" id="1631477"/>
    <lineage>
        <taxon>Bacteria</taxon>
        <taxon>Bacillati</taxon>
        <taxon>Actinomycetota</taxon>
        <taxon>Actinomycetes</taxon>
        <taxon>Micrococcales</taxon>
        <taxon>Microbacteriaceae</taxon>
        <taxon>Microbacterium</taxon>
    </lineage>
</organism>
<dbReference type="SUPFAM" id="SSF48498">
    <property type="entry name" value="Tetracyclin repressor-like, C-terminal domain"/>
    <property type="match status" value="1"/>
</dbReference>
<keyword evidence="7" id="KW-1185">Reference proteome</keyword>
<dbReference type="Gene3D" id="1.10.357.10">
    <property type="entry name" value="Tetracycline Repressor, domain 2"/>
    <property type="match status" value="1"/>
</dbReference>
<evidence type="ECO:0000256" key="4">
    <source>
        <dbReference type="PROSITE-ProRule" id="PRU00335"/>
    </source>
</evidence>
<proteinExistence type="predicted"/>
<dbReference type="GO" id="GO:0003700">
    <property type="term" value="F:DNA-binding transcription factor activity"/>
    <property type="evidence" value="ECO:0007669"/>
    <property type="project" value="TreeGrafter"/>
</dbReference>
<comment type="caution">
    <text evidence="6">The sequence shown here is derived from an EMBL/GenBank/DDBJ whole genome shotgun (WGS) entry which is preliminary data.</text>
</comment>
<evidence type="ECO:0000256" key="2">
    <source>
        <dbReference type="ARBA" id="ARBA00023125"/>
    </source>
</evidence>
<dbReference type="Pfam" id="PF00440">
    <property type="entry name" value="TetR_N"/>
    <property type="match status" value="1"/>
</dbReference>
<dbReference type="GO" id="GO:0000976">
    <property type="term" value="F:transcription cis-regulatory region binding"/>
    <property type="evidence" value="ECO:0007669"/>
    <property type="project" value="TreeGrafter"/>
</dbReference>
<dbReference type="InterPro" id="IPR050109">
    <property type="entry name" value="HTH-type_TetR-like_transc_reg"/>
</dbReference>
<reference evidence="7" key="1">
    <citation type="submission" date="2019-09" db="EMBL/GenBank/DDBJ databases">
        <title>Mumia zhuanghuii sp. nov. isolated from the intestinal contents of plateau pika (Ochotona curzoniae) in the Qinghai-Tibet plateau of China.</title>
        <authorList>
            <person name="Tian Z."/>
        </authorList>
    </citation>
    <scope>NUCLEOTIDE SEQUENCE [LARGE SCALE GENOMIC DNA]</scope>
    <source>
        <strain evidence="7">JCM 30598</strain>
    </source>
</reference>
<name>A0A5J5J653_9MICO</name>
<feature type="DNA-binding region" description="H-T-H motif" evidence="4">
    <location>
        <begin position="28"/>
        <end position="47"/>
    </location>
</feature>
<dbReference type="OrthoDB" id="71867at2"/>
<dbReference type="InterPro" id="IPR009057">
    <property type="entry name" value="Homeodomain-like_sf"/>
</dbReference>
<keyword evidence="3" id="KW-0804">Transcription</keyword>
<protein>
    <submittedName>
        <fullName evidence="6">TetR/AcrR family transcriptional regulator</fullName>
    </submittedName>
</protein>
<evidence type="ECO:0000313" key="7">
    <source>
        <dbReference type="Proteomes" id="UP000325827"/>
    </source>
</evidence>
<dbReference type="Gene3D" id="1.10.10.60">
    <property type="entry name" value="Homeodomain-like"/>
    <property type="match status" value="1"/>
</dbReference>
<dbReference type="SUPFAM" id="SSF46689">
    <property type="entry name" value="Homeodomain-like"/>
    <property type="match status" value="1"/>
</dbReference>
<accession>A0A5J5J653</accession>
<dbReference type="InterPro" id="IPR025996">
    <property type="entry name" value="MT1864/Rv1816-like_C"/>
</dbReference>
<evidence type="ECO:0000256" key="1">
    <source>
        <dbReference type="ARBA" id="ARBA00023015"/>
    </source>
</evidence>
<feature type="domain" description="HTH tetR-type" evidence="5">
    <location>
        <begin position="5"/>
        <end position="65"/>
    </location>
</feature>
<dbReference type="PROSITE" id="PS50977">
    <property type="entry name" value="HTH_TETR_2"/>
    <property type="match status" value="1"/>
</dbReference>
<dbReference type="RefSeq" id="WP_150447378.1">
    <property type="nucleotide sequence ID" value="NZ_VYSA01000001.1"/>
</dbReference>
<dbReference type="PANTHER" id="PTHR30055:SF151">
    <property type="entry name" value="TRANSCRIPTIONAL REGULATORY PROTEIN"/>
    <property type="match status" value="1"/>
</dbReference>
<sequence length="199" mass="21218">MDRIALTSAAVIAEAALLADRHGFGAVSLSEVARRLGVKTPSLYSHVRDLAALHDGITALALEEMADRVSTAIAGRSQGDALRAYADVLRGYAQESPGRWDSLQRRTGMGAVDSSAARSFVALTDAVLRGYGLSPVARVHATRMLGSTINGFIALERIGSFDHRDPAPETSWAIALDSLHVIFTEWSRAAPPHAEDTPT</sequence>
<dbReference type="AlphaFoldDB" id="A0A5J5J653"/>
<keyword evidence="2 4" id="KW-0238">DNA-binding</keyword>
<evidence type="ECO:0000313" key="6">
    <source>
        <dbReference type="EMBL" id="KAA9110604.1"/>
    </source>
</evidence>
<gene>
    <name evidence="6" type="ORF">F6B43_02755</name>
</gene>
<dbReference type="InterPro" id="IPR001647">
    <property type="entry name" value="HTH_TetR"/>
</dbReference>
<evidence type="ECO:0000259" key="5">
    <source>
        <dbReference type="PROSITE" id="PS50977"/>
    </source>
</evidence>
<dbReference type="Pfam" id="PF13305">
    <property type="entry name" value="TetR_C_33"/>
    <property type="match status" value="1"/>
</dbReference>
<dbReference type="PANTHER" id="PTHR30055">
    <property type="entry name" value="HTH-TYPE TRANSCRIPTIONAL REGULATOR RUTR"/>
    <property type="match status" value="1"/>
</dbReference>
<keyword evidence="1" id="KW-0805">Transcription regulation</keyword>
<dbReference type="Proteomes" id="UP000325827">
    <property type="component" value="Unassembled WGS sequence"/>
</dbReference>
<evidence type="ECO:0000256" key="3">
    <source>
        <dbReference type="ARBA" id="ARBA00023163"/>
    </source>
</evidence>
<dbReference type="InterPro" id="IPR036271">
    <property type="entry name" value="Tet_transcr_reg_TetR-rel_C_sf"/>
</dbReference>